<keyword evidence="4 8" id="KW-0812">Transmembrane</keyword>
<dbReference type="InterPro" id="IPR050256">
    <property type="entry name" value="Glycosyltransferase_2"/>
</dbReference>
<dbReference type="Gene3D" id="3.90.550.10">
    <property type="entry name" value="Spore Coat Polysaccharide Biosynthesis Protein SpsA, Chain A"/>
    <property type="match status" value="1"/>
</dbReference>
<evidence type="ECO:0000259" key="9">
    <source>
        <dbReference type="Pfam" id="PF00535"/>
    </source>
</evidence>
<proteinExistence type="predicted"/>
<keyword evidence="11" id="KW-1185">Reference proteome</keyword>
<keyword evidence="2 10" id="KW-0328">Glycosyltransferase</keyword>
<dbReference type="InterPro" id="IPR001173">
    <property type="entry name" value="Glyco_trans_2-like"/>
</dbReference>
<evidence type="ECO:0000313" key="11">
    <source>
        <dbReference type="Proteomes" id="UP000838160"/>
    </source>
</evidence>
<feature type="transmembrane region" description="Helical" evidence="8">
    <location>
        <begin position="266"/>
        <end position="291"/>
    </location>
</feature>
<dbReference type="CDD" id="cd04187">
    <property type="entry name" value="DPM1_like_bac"/>
    <property type="match status" value="1"/>
</dbReference>
<evidence type="ECO:0000256" key="1">
    <source>
        <dbReference type="ARBA" id="ARBA00004141"/>
    </source>
</evidence>
<keyword evidence="3 10" id="KW-0808">Transferase</keyword>
<dbReference type="Proteomes" id="UP000838160">
    <property type="component" value="Unassembled WGS sequence"/>
</dbReference>
<evidence type="ECO:0000256" key="3">
    <source>
        <dbReference type="ARBA" id="ARBA00022679"/>
    </source>
</evidence>
<dbReference type="Pfam" id="PF00535">
    <property type="entry name" value="Glycos_transf_2"/>
    <property type="match status" value="1"/>
</dbReference>
<evidence type="ECO:0000256" key="8">
    <source>
        <dbReference type="SAM" id="Phobius"/>
    </source>
</evidence>
<feature type="compositionally biased region" description="Basic and acidic residues" evidence="7">
    <location>
        <begin position="331"/>
        <end position="340"/>
    </location>
</feature>
<dbReference type="PANTHER" id="PTHR48090">
    <property type="entry name" value="UNDECAPRENYL-PHOSPHATE 4-DEOXY-4-FORMAMIDO-L-ARABINOSE TRANSFERASE-RELATED"/>
    <property type="match status" value="1"/>
</dbReference>
<evidence type="ECO:0000256" key="7">
    <source>
        <dbReference type="SAM" id="MobiDB-lite"/>
    </source>
</evidence>
<dbReference type="EC" id="2.4.-.-" evidence="10"/>
<feature type="transmembrane region" description="Helical" evidence="8">
    <location>
        <begin position="233"/>
        <end position="254"/>
    </location>
</feature>
<accession>A0ABM8ZKN9</accession>
<protein>
    <submittedName>
        <fullName evidence="10">Glycosyltransferase</fullName>
        <ecNumber evidence="10">2.4.-.-</ecNumber>
    </submittedName>
</protein>
<evidence type="ECO:0000256" key="6">
    <source>
        <dbReference type="ARBA" id="ARBA00023136"/>
    </source>
</evidence>
<comment type="caution">
    <text evidence="10">The sequence shown here is derived from an EMBL/GenBank/DDBJ whole genome shotgun (WGS) entry which is preliminary data.</text>
</comment>
<dbReference type="PANTHER" id="PTHR48090:SF1">
    <property type="entry name" value="PROPHAGE BACTOPRENOL GLUCOSYL TRANSFERASE HOMOLOG"/>
    <property type="match status" value="1"/>
</dbReference>
<dbReference type="InterPro" id="IPR029044">
    <property type="entry name" value="Nucleotide-diphossugar_trans"/>
</dbReference>
<dbReference type="SUPFAM" id="SSF53448">
    <property type="entry name" value="Nucleotide-diphospho-sugar transferases"/>
    <property type="match status" value="1"/>
</dbReference>
<keyword evidence="6 8" id="KW-0472">Membrane</keyword>
<comment type="subcellular location">
    <subcellularLocation>
        <location evidence="1">Membrane</location>
        <topology evidence="1">Multi-pass membrane protein</topology>
    </subcellularLocation>
</comment>
<dbReference type="EMBL" id="CAKLCM010000002">
    <property type="protein sequence ID" value="CAH0527246.1"/>
    <property type="molecule type" value="Genomic_DNA"/>
</dbReference>
<gene>
    <name evidence="10" type="ORF">VHP8226_02574</name>
</gene>
<sequence>MSMPTPTISVICPCYNEQEGLNSFMQRITPVLEQTNLEYEILLINDGSKDNTLDVIYQLSEQNTRVRAINLSRNFGKEAALTAGIDRAKGEVLIPIDADLQDPPELIHDFIREWQKGYDVVVAKRVDRSSDTWAKKFSAEMFYKFHNMVAQVEIPENVGDFRLINRRVVQAIQLLPENQRFMKGVFSWVGFKTSVVEYKRDAREAGESSFNGWKLWNFALDGITSFSTAPLRIWLYIGCVISALSFLFGSFTILKTLMFGIDAPGYASMLTVILFLGGVQLIGIGVLGEYVGRLYMESKRRPIYIVEHDDAESASDPFHHNPVESPSLTQEKSEHFDKLA</sequence>
<keyword evidence="5 8" id="KW-1133">Transmembrane helix</keyword>
<reference evidence="10" key="1">
    <citation type="submission" date="2021-12" db="EMBL/GenBank/DDBJ databases">
        <authorList>
            <person name="Rodrigo-Torres L."/>
            <person name="Arahal R. D."/>
            <person name="Lucena T."/>
        </authorList>
    </citation>
    <scope>NUCLEOTIDE SEQUENCE</scope>
    <source>
        <strain evidence="10">CECT 8226</strain>
    </source>
</reference>
<dbReference type="GO" id="GO:0016757">
    <property type="term" value="F:glycosyltransferase activity"/>
    <property type="evidence" value="ECO:0007669"/>
    <property type="project" value="UniProtKB-KW"/>
</dbReference>
<feature type="region of interest" description="Disordered" evidence="7">
    <location>
        <begin position="312"/>
        <end position="340"/>
    </location>
</feature>
<evidence type="ECO:0000256" key="5">
    <source>
        <dbReference type="ARBA" id="ARBA00022989"/>
    </source>
</evidence>
<evidence type="ECO:0000256" key="4">
    <source>
        <dbReference type="ARBA" id="ARBA00022692"/>
    </source>
</evidence>
<evidence type="ECO:0000256" key="2">
    <source>
        <dbReference type="ARBA" id="ARBA00022676"/>
    </source>
</evidence>
<feature type="domain" description="Glycosyltransferase 2-like" evidence="9">
    <location>
        <begin position="9"/>
        <end position="171"/>
    </location>
</feature>
<name>A0ABM8ZKN9_9VIBR</name>
<evidence type="ECO:0000313" key="10">
    <source>
        <dbReference type="EMBL" id="CAH0527246.1"/>
    </source>
</evidence>
<organism evidence="10 11">
    <name type="scientific">Vibrio hippocampi</name>
    <dbReference type="NCBI Taxonomy" id="654686"/>
    <lineage>
        <taxon>Bacteria</taxon>
        <taxon>Pseudomonadati</taxon>
        <taxon>Pseudomonadota</taxon>
        <taxon>Gammaproteobacteria</taxon>
        <taxon>Vibrionales</taxon>
        <taxon>Vibrionaceae</taxon>
        <taxon>Vibrio</taxon>
    </lineage>
</organism>